<keyword evidence="1 11" id="KW-0813">Transport</keyword>
<keyword evidence="5 11" id="KW-0547">Nucleotide-binding</keyword>
<dbReference type="AlphaFoldDB" id="A0A2X1CBN1"/>
<evidence type="ECO:0000256" key="1">
    <source>
        <dbReference type="ARBA" id="ARBA00022448"/>
    </source>
</evidence>
<keyword evidence="4 11" id="KW-0812">Transmembrane</keyword>
<protein>
    <recommendedName>
        <fullName evidence="11">Potassium-transporting ATPase KdpC subunit</fullName>
    </recommendedName>
    <alternativeName>
        <fullName evidence="11">ATP phosphohydrolase [potassium-transporting] C chain</fullName>
    </alternativeName>
    <alternativeName>
        <fullName evidence="11">Potassium-binding and translocating subunit C</fullName>
    </alternativeName>
    <alternativeName>
        <fullName evidence="11">Potassium-translocating ATPase C chain</fullName>
    </alternativeName>
</protein>
<keyword evidence="8 11" id="KW-1133">Transmembrane helix</keyword>
<dbReference type="PIRSF" id="PIRSF001296">
    <property type="entry name" value="K_ATPase_KdpC"/>
    <property type="match status" value="1"/>
</dbReference>
<comment type="similarity">
    <text evidence="11">Belongs to the KdpC family.</text>
</comment>
<evidence type="ECO:0000313" key="13">
    <source>
        <dbReference type="Proteomes" id="UP000250358"/>
    </source>
</evidence>
<proteinExistence type="inferred from homology"/>
<comment type="subcellular location">
    <subcellularLocation>
        <location evidence="11">Cell membrane</location>
        <topology evidence="11">Single-pass membrane protein</topology>
    </subcellularLocation>
</comment>
<evidence type="ECO:0000256" key="6">
    <source>
        <dbReference type="ARBA" id="ARBA00022840"/>
    </source>
</evidence>
<keyword evidence="2 11" id="KW-1003">Cell membrane</keyword>
<dbReference type="PANTHER" id="PTHR30042">
    <property type="entry name" value="POTASSIUM-TRANSPORTING ATPASE C CHAIN"/>
    <property type="match status" value="1"/>
</dbReference>
<keyword evidence="6 11" id="KW-0067">ATP-binding</keyword>
<dbReference type="InterPro" id="IPR003820">
    <property type="entry name" value="KdpC"/>
</dbReference>
<evidence type="ECO:0000256" key="2">
    <source>
        <dbReference type="ARBA" id="ARBA00022475"/>
    </source>
</evidence>
<organism evidence="12 13">
    <name type="scientific">Brevundimonas diminuta</name>
    <name type="common">Pseudomonas diminuta</name>
    <dbReference type="NCBI Taxonomy" id="293"/>
    <lineage>
        <taxon>Bacteria</taxon>
        <taxon>Pseudomonadati</taxon>
        <taxon>Pseudomonadota</taxon>
        <taxon>Alphaproteobacteria</taxon>
        <taxon>Caulobacterales</taxon>
        <taxon>Caulobacteraceae</taxon>
        <taxon>Brevundimonas</taxon>
    </lineage>
</organism>
<evidence type="ECO:0000256" key="11">
    <source>
        <dbReference type="HAMAP-Rule" id="MF_00276"/>
    </source>
</evidence>
<keyword evidence="7 11" id="KW-0630">Potassium</keyword>
<dbReference type="HAMAP" id="MF_00276">
    <property type="entry name" value="KdpC"/>
    <property type="match status" value="1"/>
</dbReference>
<evidence type="ECO:0000256" key="3">
    <source>
        <dbReference type="ARBA" id="ARBA00022538"/>
    </source>
</evidence>
<dbReference type="GO" id="GO:0005886">
    <property type="term" value="C:plasma membrane"/>
    <property type="evidence" value="ECO:0007669"/>
    <property type="project" value="UniProtKB-SubCell"/>
</dbReference>
<dbReference type="NCBIfam" id="NF001454">
    <property type="entry name" value="PRK00315.1"/>
    <property type="match status" value="1"/>
</dbReference>
<evidence type="ECO:0000256" key="5">
    <source>
        <dbReference type="ARBA" id="ARBA00022741"/>
    </source>
</evidence>
<dbReference type="EMBL" id="UAQM01000010">
    <property type="protein sequence ID" value="SPU44066.1"/>
    <property type="molecule type" value="Genomic_DNA"/>
</dbReference>
<name>A0A2X1CBN1_BREDI</name>
<dbReference type="GO" id="GO:0008556">
    <property type="term" value="F:P-type potassium transmembrane transporter activity"/>
    <property type="evidence" value="ECO:0007669"/>
    <property type="project" value="InterPro"/>
</dbReference>
<dbReference type="RefSeq" id="WP_128115517.1">
    <property type="nucleotide sequence ID" value="NZ_UAQM01000010.1"/>
</dbReference>
<dbReference type="Proteomes" id="UP000250358">
    <property type="component" value="Unassembled WGS sequence"/>
</dbReference>
<evidence type="ECO:0000256" key="8">
    <source>
        <dbReference type="ARBA" id="ARBA00022989"/>
    </source>
</evidence>
<comment type="function">
    <text evidence="11">Part of the high-affinity ATP-driven potassium transport (or Kdp) system, which catalyzes the hydrolysis of ATP coupled with the electrogenic transport of potassium into the cytoplasm. This subunit acts as a catalytic chaperone that increases the ATP-binding affinity of the ATP-hydrolyzing subunit KdpB by the formation of a transient KdpB/KdpC/ATP ternary complex.</text>
</comment>
<accession>A0A2X1CBN1</accession>
<keyword evidence="3 11" id="KW-0633">Potassium transport</keyword>
<gene>
    <name evidence="11" type="primary">kdpC</name>
    <name evidence="12" type="ORF">NCTC11165_01463</name>
</gene>
<keyword evidence="10 11" id="KW-0472">Membrane</keyword>
<comment type="subunit">
    <text evidence="11">The system is composed of three essential subunits: KdpA, KdpB and KdpC.</text>
</comment>
<evidence type="ECO:0000256" key="4">
    <source>
        <dbReference type="ARBA" id="ARBA00022692"/>
    </source>
</evidence>
<dbReference type="PANTHER" id="PTHR30042:SF2">
    <property type="entry name" value="POTASSIUM-TRANSPORTING ATPASE KDPC SUBUNIT"/>
    <property type="match status" value="1"/>
</dbReference>
<evidence type="ECO:0000256" key="9">
    <source>
        <dbReference type="ARBA" id="ARBA00023065"/>
    </source>
</evidence>
<keyword evidence="9 11" id="KW-0406">Ion transport</keyword>
<sequence length="196" mass="19882">MLNHIRPAIVMIALFTGVLGVGYPLAVTGVAQAAFSDQANGSLVRDKAGQVVGSALVGQTFAAPGYLHPRPSAAGDGYDAAASSGSNLGPLNPDLIARVKTDADALQSEAGAKAIPADAVTASASGLDPHISPAYAELQAARIAKARGVGETQVREVIRQHVEGRTFGVLGQPRVNVLLANQALDARLGLLTTEGG</sequence>
<evidence type="ECO:0000256" key="7">
    <source>
        <dbReference type="ARBA" id="ARBA00022958"/>
    </source>
</evidence>
<dbReference type="NCBIfam" id="TIGR00681">
    <property type="entry name" value="kdpC"/>
    <property type="match status" value="1"/>
</dbReference>
<dbReference type="Pfam" id="PF02669">
    <property type="entry name" value="KdpC"/>
    <property type="match status" value="1"/>
</dbReference>
<dbReference type="GO" id="GO:0005524">
    <property type="term" value="F:ATP binding"/>
    <property type="evidence" value="ECO:0007669"/>
    <property type="project" value="UniProtKB-UniRule"/>
</dbReference>
<evidence type="ECO:0000313" key="12">
    <source>
        <dbReference type="EMBL" id="SPU44066.1"/>
    </source>
</evidence>
<reference evidence="12 13" key="1">
    <citation type="submission" date="2018-06" db="EMBL/GenBank/DDBJ databases">
        <authorList>
            <consortium name="Pathogen Informatics"/>
            <person name="Doyle S."/>
        </authorList>
    </citation>
    <scope>NUCLEOTIDE SEQUENCE [LARGE SCALE GENOMIC DNA]</scope>
    <source>
        <strain evidence="12 13">NCTC11165</strain>
    </source>
</reference>
<evidence type="ECO:0000256" key="10">
    <source>
        <dbReference type="ARBA" id="ARBA00023136"/>
    </source>
</evidence>